<keyword evidence="8 17" id="KW-0808">Transferase</keyword>
<dbReference type="Gene3D" id="3.40.1190.20">
    <property type="match status" value="1"/>
</dbReference>
<evidence type="ECO:0000256" key="5">
    <source>
        <dbReference type="ARBA" id="ARBA00012135"/>
    </source>
</evidence>
<comment type="caution">
    <text evidence="17">The sequence shown here is derived from an EMBL/GenBank/DDBJ whole genome shotgun (WGS) entry which is preliminary data.</text>
</comment>
<dbReference type="GO" id="GO:0009228">
    <property type="term" value="P:thiamine biosynthetic process"/>
    <property type="evidence" value="ECO:0007669"/>
    <property type="project" value="UniProtKB-KW"/>
</dbReference>
<evidence type="ECO:0000256" key="14">
    <source>
        <dbReference type="ARBA" id="ARBA00042102"/>
    </source>
</evidence>
<dbReference type="SUPFAM" id="SSF53613">
    <property type="entry name" value="Ribokinase-like"/>
    <property type="match status" value="1"/>
</dbReference>
<reference evidence="17" key="2">
    <citation type="submission" date="2021-04" db="EMBL/GenBank/DDBJ databases">
        <authorList>
            <person name="Gilroy R."/>
        </authorList>
    </citation>
    <scope>NUCLEOTIDE SEQUENCE</scope>
    <source>
        <strain evidence="17">F6-6636</strain>
    </source>
</reference>
<keyword evidence="11" id="KW-0067">ATP-binding</keyword>
<evidence type="ECO:0000256" key="3">
    <source>
        <dbReference type="ARBA" id="ARBA00004769"/>
    </source>
</evidence>
<comment type="catalytic activity">
    <reaction evidence="1">
        <text>4-amino-5-hydroxymethyl-2-methylpyrimidine + ATP = 4-amino-2-methyl-5-(phosphooxymethyl)pyrimidine + ADP + H(+)</text>
        <dbReference type="Rhea" id="RHEA:23096"/>
        <dbReference type="ChEBI" id="CHEBI:15378"/>
        <dbReference type="ChEBI" id="CHEBI:16892"/>
        <dbReference type="ChEBI" id="CHEBI:30616"/>
        <dbReference type="ChEBI" id="CHEBI:58354"/>
        <dbReference type="ChEBI" id="CHEBI:456216"/>
        <dbReference type="EC" id="2.7.1.49"/>
    </reaction>
</comment>
<sequence>MTNTFPQVVTIAGSDCDGSAGMEADLHTFFMRHTYGMAIVTACVAGNSIGIQDSVALPIPFIKQEFASLAADFNIKASKTGMLADAELIKTIAQEYQKYDFGPLVVDPVIVTKHGATLLEDDALNNMRNLMLPLATVITPNFAEAQTLVARQLNTATDIKQAARQLQQMGAQNILIKGRHDDVHQAVVTDYVLLASGEDFWLEAPYIDTQHVNGTGDSLSACIAAELAKGRTVADAIKTAKQFVYQAIADPIDVGHQYGPINHWATNDIK</sequence>
<evidence type="ECO:0000256" key="6">
    <source>
        <dbReference type="ARBA" id="ARBA00012963"/>
    </source>
</evidence>
<evidence type="ECO:0000256" key="13">
    <source>
        <dbReference type="ARBA" id="ARBA00037917"/>
    </source>
</evidence>
<dbReference type="CDD" id="cd01169">
    <property type="entry name" value="HMPP_kinase"/>
    <property type="match status" value="1"/>
</dbReference>
<dbReference type="NCBIfam" id="TIGR00097">
    <property type="entry name" value="HMP-P_kinase"/>
    <property type="match status" value="1"/>
</dbReference>
<evidence type="ECO:0000313" key="18">
    <source>
        <dbReference type="Proteomes" id="UP000777303"/>
    </source>
</evidence>
<feature type="domain" description="Pyridoxamine kinase/Phosphomethylpyrimidine kinase" evidence="16">
    <location>
        <begin position="15"/>
        <end position="262"/>
    </location>
</feature>
<organism evidence="17 18">
    <name type="scientific">Candidatus Paralactobacillus gallistercoris</name>
    <dbReference type="NCBI Taxonomy" id="2838724"/>
    <lineage>
        <taxon>Bacteria</taxon>
        <taxon>Bacillati</taxon>
        <taxon>Bacillota</taxon>
        <taxon>Bacilli</taxon>
        <taxon>Lactobacillales</taxon>
        <taxon>Lactobacillaceae</taxon>
        <taxon>Lactobacillus</taxon>
    </lineage>
</organism>
<proteinExistence type="inferred from homology"/>
<reference evidence="17" key="1">
    <citation type="journal article" date="2021" name="PeerJ">
        <title>Extensive microbial diversity within the chicken gut microbiome revealed by metagenomics and culture.</title>
        <authorList>
            <person name="Gilroy R."/>
            <person name="Ravi A."/>
            <person name="Getino M."/>
            <person name="Pursley I."/>
            <person name="Horton D.L."/>
            <person name="Alikhan N.F."/>
            <person name="Baker D."/>
            <person name="Gharbi K."/>
            <person name="Hall N."/>
            <person name="Watson M."/>
            <person name="Adriaenssens E.M."/>
            <person name="Foster-Nyarko E."/>
            <person name="Jarju S."/>
            <person name="Secka A."/>
            <person name="Antonio M."/>
            <person name="Oren A."/>
            <person name="Chaudhuri R.R."/>
            <person name="La Ragione R."/>
            <person name="Hildebrand F."/>
            <person name="Pallen M.J."/>
        </authorList>
    </citation>
    <scope>NUCLEOTIDE SEQUENCE</scope>
    <source>
        <strain evidence="17">F6-6636</strain>
    </source>
</reference>
<dbReference type="GO" id="GO:0005524">
    <property type="term" value="F:ATP binding"/>
    <property type="evidence" value="ECO:0007669"/>
    <property type="project" value="UniProtKB-KW"/>
</dbReference>
<dbReference type="InterPro" id="IPR029056">
    <property type="entry name" value="Ribokinase-like"/>
</dbReference>
<name>A0A948X133_9LACO</name>
<dbReference type="Pfam" id="PF08543">
    <property type="entry name" value="Phos_pyr_kin"/>
    <property type="match status" value="1"/>
</dbReference>
<gene>
    <name evidence="17" type="primary">thiD</name>
    <name evidence="17" type="ORF">H9901_02375</name>
</gene>
<evidence type="ECO:0000256" key="1">
    <source>
        <dbReference type="ARBA" id="ARBA00000151"/>
    </source>
</evidence>
<dbReference type="Proteomes" id="UP000777303">
    <property type="component" value="Unassembled WGS sequence"/>
</dbReference>
<dbReference type="GO" id="GO:0005829">
    <property type="term" value="C:cytosol"/>
    <property type="evidence" value="ECO:0007669"/>
    <property type="project" value="TreeGrafter"/>
</dbReference>
<keyword evidence="9" id="KW-0547">Nucleotide-binding</keyword>
<evidence type="ECO:0000256" key="9">
    <source>
        <dbReference type="ARBA" id="ARBA00022741"/>
    </source>
</evidence>
<dbReference type="GO" id="GO:0008972">
    <property type="term" value="F:phosphomethylpyrimidine kinase activity"/>
    <property type="evidence" value="ECO:0007669"/>
    <property type="project" value="UniProtKB-EC"/>
</dbReference>
<evidence type="ECO:0000256" key="12">
    <source>
        <dbReference type="ARBA" id="ARBA00022977"/>
    </source>
</evidence>
<evidence type="ECO:0000256" key="10">
    <source>
        <dbReference type="ARBA" id="ARBA00022777"/>
    </source>
</evidence>
<dbReference type="EMBL" id="JAHLFS010000031">
    <property type="protein sequence ID" value="MBU3851523.1"/>
    <property type="molecule type" value="Genomic_DNA"/>
</dbReference>
<dbReference type="EC" id="2.7.4.7" evidence="6"/>
<dbReference type="PANTHER" id="PTHR20858">
    <property type="entry name" value="PHOSPHOMETHYLPYRIMIDINE KINASE"/>
    <property type="match status" value="1"/>
</dbReference>
<protein>
    <recommendedName>
        <fullName evidence="7">Hydroxymethylpyrimidine/phosphomethylpyrimidine kinase</fullName>
        <ecNumber evidence="5">2.7.1.49</ecNumber>
        <ecNumber evidence="6">2.7.4.7</ecNumber>
    </recommendedName>
    <alternativeName>
        <fullName evidence="14">Hydroxymethylpyrimidine kinase</fullName>
    </alternativeName>
    <alternativeName>
        <fullName evidence="15">Hydroxymethylpyrimidine phosphate kinase</fullName>
    </alternativeName>
</protein>
<dbReference type="PANTHER" id="PTHR20858:SF17">
    <property type="entry name" value="HYDROXYMETHYLPYRIMIDINE_PHOSPHOMETHYLPYRIMIDINE KINASE THI20-RELATED"/>
    <property type="match status" value="1"/>
</dbReference>
<evidence type="ECO:0000256" key="8">
    <source>
        <dbReference type="ARBA" id="ARBA00022679"/>
    </source>
</evidence>
<dbReference type="EC" id="2.7.1.49" evidence="5"/>
<evidence type="ECO:0000256" key="7">
    <source>
        <dbReference type="ARBA" id="ARBA00019161"/>
    </source>
</evidence>
<evidence type="ECO:0000256" key="11">
    <source>
        <dbReference type="ARBA" id="ARBA00022840"/>
    </source>
</evidence>
<dbReference type="AlphaFoldDB" id="A0A948X133"/>
<comment type="catalytic activity">
    <reaction evidence="2">
        <text>4-amino-2-methyl-5-(phosphooxymethyl)pyrimidine + ATP = 4-amino-2-methyl-5-(diphosphooxymethyl)pyrimidine + ADP</text>
        <dbReference type="Rhea" id="RHEA:19893"/>
        <dbReference type="ChEBI" id="CHEBI:30616"/>
        <dbReference type="ChEBI" id="CHEBI:57841"/>
        <dbReference type="ChEBI" id="CHEBI:58354"/>
        <dbReference type="ChEBI" id="CHEBI:456216"/>
        <dbReference type="EC" id="2.7.4.7"/>
    </reaction>
</comment>
<evidence type="ECO:0000256" key="2">
    <source>
        <dbReference type="ARBA" id="ARBA00000565"/>
    </source>
</evidence>
<keyword evidence="12" id="KW-0784">Thiamine biosynthesis</keyword>
<comment type="similarity">
    <text evidence="4">Belongs to the ThiD family.</text>
</comment>
<dbReference type="GO" id="GO:0008902">
    <property type="term" value="F:hydroxymethylpyrimidine kinase activity"/>
    <property type="evidence" value="ECO:0007669"/>
    <property type="project" value="UniProtKB-EC"/>
</dbReference>
<dbReference type="InterPro" id="IPR013749">
    <property type="entry name" value="PM/HMP-P_kinase-1"/>
</dbReference>
<comment type="pathway">
    <text evidence="3">Cofactor biosynthesis; thiamine diphosphate biosynthesis; 4-amino-2-methyl-5-diphosphomethylpyrimidine from 5-amino-1-(5-phospho-D-ribosyl)imidazole: step 3/3.</text>
</comment>
<evidence type="ECO:0000313" key="17">
    <source>
        <dbReference type="EMBL" id="MBU3851523.1"/>
    </source>
</evidence>
<dbReference type="InterPro" id="IPR004399">
    <property type="entry name" value="HMP/HMP-P_kinase_dom"/>
</dbReference>
<evidence type="ECO:0000256" key="15">
    <source>
        <dbReference type="ARBA" id="ARBA00043176"/>
    </source>
</evidence>
<accession>A0A948X133</accession>
<keyword evidence="10 17" id="KW-0418">Kinase</keyword>
<evidence type="ECO:0000259" key="16">
    <source>
        <dbReference type="Pfam" id="PF08543"/>
    </source>
</evidence>
<dbReference type="FunFam" id="3.40.1190.20:FF:000003">
    <property type="entry name" value="Phosphomethylpyrimidine kinase ThiD"/>
    <property type="match status" value="1"/>
</dbReference>
<comment type="pathway">
    <text evidence="13">Cofactor biosynthesis; thiamine diphosphate biosynthesis; 4-amino-2-methyl-5-diphosphomethylpyrimidine from 5-amino-1-(5-phospho-D-ribosyl)imidazole: step 2/3.</text>
</comment>
<evidence type="ECO:0000256" key="4">
    <source>
        <dbReference type="ARBA" id="ARBA00009879"/>
    </source>
</evidence>